<sequence length="257" mass="29542">MLLSVLTAEILANQDIYSDYKIAKVERYKNPSFVGHEFLLTHIILRNKPILLRMERRPSATGPNAIGGVSHTVRDPVDCVTRVMDFNPKEFLKVSHLLIPPGNTLLLADVCRVCQANSKTQKYYRLFSAQCYWFCEIFMRRMVDDYKFVQVKGVAHDRGGRFGAWLRVRVMSPNAAIEDIQQYDKHLKEDQERSANSQLAAWQTKFSGAVRRSREQEQSDLAEMAKRIERCQELEEGNRSVIKNLFEKATRDVGNGA</sequence>
<evidence type="ECO:0000313" key="2">
    <source>
        <dbReference type="Proteomes" id="UP000305948"/>
    </source>
</evidence>
<dbReference type="AlphaFoldDB" id="A0A5C3N1P9"/>
<dbReference type="EMBL" id="ML213511">
    <property type="protein sequence ID" value="TFK51564.1"/>
    <property type="molecule type" value="Genomic_DNA"/>
</dbReference>
<evidence type="ECO:0000313" key="1">
    <source>
        <dbReference type="EMBL" id="TFK51564.1"/>
    </source>
</evidence>
<gene>
    <name evidence="1" type="ORF">OE88DRAFT_1659661</name>
</gene>
<dbReference type="Proteomes" id="UP000305948">
    <property type="component" value="Unassembled WGS sequence"/>
</dbReference>
<reference evidence="1 2" key="1">
    <citation type="journal article" date="2019" name="Nat. Ecol. Evol.">
        <title>Megaphylogeny resolves global patterns of mushroom evolution.</title>
        <authorList>
            <person name="Varga T."/>
            <person name="Krizsan K."/>
            <person name="Foldi C."/>
            <person name="Dima B."/>
            <person name="Sanchez-Garcia M."/>
            <person name="Sanchez-Ramirez S."/>
            <person name="Szollosi G.J."/>
            <person name="Szarkandi J.G."/>
            <person name="Papp V."/>
            <person name="Albert L."/>
            <person name="Andreopoulos W."/>
            <person name="Angelini C."/>
            <person name="Antonin V."/>
            <person name="Barry K.W."/>
            <person name="Bougher N.L."/>
            <person name="Buchanan P."/>
            <person name="Buyck B."/>
            <person name="Bense V."/>
            <person name="Catcheside P."/>
            <person name="Chovatia M."/>
            <person name="Cooper J."/>
            <person name="Damon W."/>
            <person name="Desjardin D."/>
            <person name="Finy P."/>
            <person name="Geml J."/>
            <person name="Haridas S."/>
            <person name="Hughes K."/>
            <person name="Justo A."/>
            <person name="Karasinski D."/>
            <person name="Kautmanova I."/>
            <person name="Kiss B."/>
            <person name="Kocsube S."/>
            <person name="Kotiranta H."/>
            <person name="LaButti K.M."/>
            <person name="Lechner B.E."/>
            <person name="Liimatainen K."/>
            <person name="Lipzen A."/>
            <person name="Lukacs Z."/>
            <person name="Mihaltcheva S."/>
            <person name="Morgado L.N."/>
            <person name="Niskanen T."/>
            <person name="Noordeloos M.E."/>
            <person name="Ohm R.A."/>
            <person name="Ortiz-Santana B."/>
            <person name="Ovrebo C."/>
            <person name="Racz N."/>
            <person name="Riley R."/>
            <person name="Savchenko A."/>
            <person name="Shiryaev A."/>
            <person name="Soop K."/>
            <person name="Spirin V."/>
            <person name="Szebenyi C."/>
            <person name="Tomsovsky M."/>
            <person name="Tulloss R.E."/>
            <person name="Uehling J."/>
            <person name="Grigoriev I.V."/>
            <person name="Vagvolgyi C."/>
            <person name="Papp T."/>
            <person name="Martin F.M."/>
            <person name="Miettinen O."/>
            <person name="Hibbett D.S."/>
            <person name="Nagy L.G."/>
        </authorList>
    </citation>
    <scope>NUCLEOTIDE SEQUENCE [LARGE SCALE GENOMIC DNA]</scope>
    <source>
        <strain evidence="1 2">OMC1185</strain>
    </source>
</reference>
<organism evidence="1 2">
    <name type="scientific">Heliocybe sulcata</name>
    <dbReference type="NCBI Taxonomy" id="5364"/>
    <lineage>
        <taxon>Eukaryota</taxon>
        <taxon>Fungi</taxon>
        <taxon>Dikarya</taxon>
        <taxon>Basidiomycota</taxon>
        <taxon>Agaricomycotina</taxon>
        <taxon>Agaricomycetes</taxon>
        <taxon>Gloeophyllales</taxon>
        <taxon>Gloeophyllaceae</taxon>
        <taxon>Heliocybe</taxon>
    </lineage>
</organism>
<proteinExistence type="predicted"/>
<protein>
    <submittedName>
        <fullName evidence="1">Uncharacterized protein</fullName>
    </submittedName>
</protein>
<accession>A0A5C3N1P9</accession>
<keyword evidence="2" id="KW-1185">Reference proteome</keyword>
<name>A0A5C3N1P9_9AGAM</name>